<dbReference type="OrthoDB" id="9835902at2"/>
<dbReference type="AlphaFoldDB" id="C0QRB9"/>
<organism evidence="2 3">
    <name type="scientific">Persephonella marina (strain DSM 14350 / EX-H1)</name>
    <dbReference type="NCBI Taxonomy" id="123214"/>
    <lineage>
        <taxon>Bacteria</taxon>
        <taxon>Pseudomonadati</taxon>
        <taxon>Aquificota</taxon>
        <taxon>Aquificia</taxon>
        <taxon>Aquificales</taxon>
        <taxon>Hydrogenothermaceae</taxon>
        <taxon>Persephonella</taxon>
    </lineage>
</organism>
<protein>
    <recommendedName>
        <fullName evidence="4">DUF4440 domain-containing protein</fullName>
    </recommendedName>
</protein>
<sequence length="167" mass="19587">MTAIRNLLIVLTAFLYVVQAKADDIKDIKEVIKIYNHTVIQASKSKNLPDIITFKNMMSDIAVGRVAEKLYIWIMSWHESNLYMDAKLLDIKFTNISVNGDTATAFTDEKWTYRYIDISRGVVAHPETEVRYKMRYDLVKNNDRWLIRKIKIISQDEKILKNKEGKR</sequence>
<proteinExistence type="predicted"/>
<evidence type="ECO:0008006" key="4">
    <source>
        <dbReference type="Google" id="ProtNLM"/>
    </source>
</evidence>
<accession>C0QRB9</accession>
<gene>
    <name evidence="2" type="ordered locus">PERMA_1447</name>
</gene>
<dbReference type="eggNOG" id="ENOG502ZG50">
    <property type="taxonomic scope" value="Bacteria"/>
</dbReference>
<dbReference type="EMBL" id="CP001230">
    <property type="protein sequence ID" value="ACO04444.1"/>
    <property type="molecule type" value="Genomic_DNA"/>
</dbReference>
<keyword evidence="1" id="KW-0732">Signal</keyword>
<name>C0QRB9_PERMH</name>
<dbReference type="KEGG" id="pmx:PERMA_1447"/>
<dbReference type="Proteomes" id="UP000001366">
    <property type="component" value="Chromosome"/>
</dbReference>
<feature type="signal peptide" evidence="1">
    <location>
        <begin position="1"/>
        <end position="22"/>
    </location>
</feature>
<evidence type="ECO:0000313" key="3">
    <source>
        <dbReference type="Proteomes" id="UP000001366"/>
    </source>
</evidence>
<dbReference type="PaxDb" id="123214-PERMA_1447"/>
<evidence type="ECO:0000313" key="2">
    <source>
        <dbReference type="EMBL" id="ACO04444.1"/>
    </source>
</evidence>
<dbReference type="STRING" id="123214.PERMA_1447"/>
<evidence type="ECO:0000256" key="1">
    <source>
        <dbReference type="SAM" id="SignalP"/>
    </source>
</evidence>
<reference evidence="2 3" key="1">
    <citation type="journal article" date="2009" name="J. Bacteriol.">
        <title>Complete and draft genome sequences of six members of the Aquificales.</title>
        <authorList>
            <person name="Reysenbach A.L."/>
            <person name="Hamamura N."/>
            <person name="Podar M."/>
            <person name="Griffiths E."/>
            <person name="Ferreira S."/>
            <person name="Hochstein R."/>
            <person name="Heidelberg J."/>
            <person name="Johnson J."/>
            <person name="Mead D."/>
            <person name="Pohorille A."/>
            <person name="Sarmiento M."/>
            <person name="Schweighofer K."/>
            <person name="Seshadri R."/>
            <person name="Voytek M.A."/>
        </authorList>
    </citation>
    <scope>NUCLEOTIDE SEQUENCE [LARGE SCALE GENOMIC DNA]</scope>
    <source>
        <strain evidence="3">DSM 14350 / EX-H1</strain>
    </source>
</reference>
<dbReference type="HOGENOM" id="CLU_1593018_0_0_0"/>
<dbReference type="RefSeq" id="WP_012676682.1">
    <property type="nucleotide sequence ID" value="NC_012440.1"/>
</dbReference>
<feature type="chain" id="PRO_5002902535" description="DUF4440 domain-containing protein" evidence="1">
    <location>
        <begin position="23"/>
        <end position="167"/>
    </location>
</feature>
<keyword evidence="3" id="KW-1185">Reference proteome</keyword>